<dbReference type="EMBL" id="JAWJAY010000001">
    <property type="protein sequence ID" value="MDV2884573.1"/>
    <property type="molecule type" value="Genomic_DNA"/>
</dbReference>
<dbReference type="Proteomes" id="UP001285636">
    <property type="component" value="Unassembled WGS sequence"/>
</dbReference>
<name>A0AAJ2KVE5_ALKPS</name>
<evidence type="ECO:0000259" key="2">
    <source>
        <dbReference type="PROSITE" id="PS50213"/>
    </source>
</evidence>
<dbReference type="FunFam" id="2.30.180.10:FF:000032">
    <property type="entry name" value="Fasciclin domain-containing protein, putative"/>
    <property type="match status" value="1"/>
</dbReference>
<dbReference type="InterPro" id="IPR036378">
    <property type="entry name" value="FAS1_dom_sf"/>
</dbReference>
<comment type="caution">
    <text evidence="3">The sequence shown here is derived from an EMBL/GenBank/DDBJ whole genome shotgun (WGS) entry which is preliminary data.</text>
</comment>
<keyword evidence="1" id="KW-0732">Signal</keyword>
<dbReference type="SMART" id="SM00554">
    <property type="entry name" value="FAS1"/>
    <property type="match status" value="1"/>
</dbReference>
<dbReference type="Gene3D" id="2.30.180.10">
    <property type="entry name" value="FAS1 domain"/>
    <property type="match status" value="1"/>
</dbReference>
<protein>
    <submittedName>
        <fullName evidence="3">Fasciclin domain-containing protein</fullName>
    </submittedName>
</protein>
<evidence type="ECO:0000313" key="3">
    <source>
        <dbReference type="EMBL" id="MDV2884573.1"/>
    </source>
</evidence>
<reference evidence="3" key="1">
    <citation type="submission" date="2023-10" db="EMBL/GenBank/DDBJ databases">
        <title>Screening of Alkalihalophilus pseudofirmusBZ-TG-HK211 and Its Alleviation of Salt Stress on Rapeseed Growth.</title>
        <authorList>
            <person name="Zhao B."/>
            <person name="Guo T."/>
        </authorList>
    </citation>
    <scope>NUCLEOTIDE SEQUENCE</scope>
    <source>
        <strain evidence="3">BZ-TG-HK211</strain>
    </source>
</reference>
<organism evidence="3 4">
    <name type="scientific">Alkalihalophilus pseudofirmus</name>
    <name type="common">Bacillus pseudofirmus</name>
    <dbReference type="NCBI Taxonomy" id="79885"/>
    <lineage>
        <taxon>Bacteria</taxon>
        <taxon>Bacillati</taxon>
        <taxon>Bacillota</taxon>
        <taxon>Bacilli</taxon>
        <taxon>Bacillales</taxon>
        <taxon>Bacillaceae</taxon>
        <taxon>Alkalihalophilus</taxon>
    </lineage>
</organism>
<evidence type="ECO:0000313" key="4">
    <source>
        <dbReference type="Proteomes" id="UP001285636"/>
    </source>
</evidence>
<sequence>MKKTKFAFVLLAFMMVVSFTANALAAEQTEAKDIVETAVAAGEFNTLAAALEKAGLVDALKGEGPFTVFAPTDEAFDKLLKELGVTADQLLAREDLATILQYHVIPGKVLSSDLKDGMKVKTLAGKEVTISLNPTRVNNANVTTADIEASNGVIHVIDAVLIPAE</sequence>
<dbReference type="PANTHER" id="PTHR10900:SF77">
    <property type="entry name" value="FI19380P1"/>
    <property type="match status" value="1"/>
</dbReference>
<dbReference type="SUPFAM" id="SSF82153">
    <property type="entry name" value="FAS1 domain"/>
    <property type="match status" value="1"/>
</dbReference>
<dbReference type="Pfam" id="PF02469">
    <property type="entry name" value="Fasciclin"/>
    <property type="match status" value="1"/>
</dbReference>
<feature type="domain" description="FAS1" evidence="2">
    <location>
        <begin position="31"/>
        <end position="161"/>
    </location>
</feature>
<dbReference type="PANTHER" id="PTHR10900">
    <property type="entry name" value="PERIOSTIN-RELATED"/>
    <property type="match status" value="1"/>
</dbReference>
<feature type="chain" id="PRO_5042549869" evidence="1">
    <location>
        <begin position="26"/>
        <end position="165"/>
    </location>
</feature>
<accession>A0AAJ2KVE5</accession>
<evidence type="ECO:0000256" key="1">
    <source>
        <dbReference type="SAM" id="SignalP"/>
    </source>
</evidence>
<dbReference type="InterPro" id="IPR000782">
    <property type="entry name" value="FAS1_domain"/>
</dbReference>
<gene>
    <name evidence="3" type="ORF">RYX45_05240</name>
</gene>
<dbReference type="InterPro" id="IPR050904">
    <property type="entry name" value="Adhesion/Biosynth-related"/>
</dbReference>
<dbReference type="AlphaFoldDB" id="A0AAJ2KVE5"/>
<dbReference type="RefSeq" id="WP_012958751.1">
    <property type="nucleotide sequence ID" value="NZ_CP144224.1"/>
</dbReference>
<feature type="signal peptide" evidence="1">
    <location>
        <begin position="1"/>
        <end position="25"/>
    </location>
</feature>
<proteinExistence type="predicted"/>
<dbReference type="PROSITE" id="PS50213">
    <property type="entry name" value="FAS1"/>
    <property type="match status" value="1"/>
</dbReference>
<dbReference type="GO" id="GO:0005615">
    <property type="term" value="C:extracellular space"/>
    <property type="evidence" value="ECO:0007669"/>
    <property type="project" value="TreeGrafter"/>
</dbReference>